<feature type="transmembrane region" description="Helical" evidence="1">
    <location>
        <begin position="161"/>
        <end position="184"/>
    </location>
</feature>
<evidence type="ECO:0000256" key="1">
    <source>
        <dbReference type="RuleBase" id="RU362044"/>
    </source>
</evidence>
<evidence type="ECO:0000313" key="4">
    <source>
        <dbReference type="Proteomes" id="UP001163714"/>
    </source>
</evidence>
<dbReference type="SUPFAM" id="SSF52091">
    <property type="entry name" value="SpoIIaa-like"/>
    <property type="match status" value="1"/>
</dbReference>
<feature type="transmembrane region" description="Helical" evidence="1">
    <location>
        <begin position="334"/>
        <end position="360"/>
    </location>
</feature>
<comment type="subcellular location">
    <subcellularLocation>
        <location evidence="1">Cell inner membrane</location>
        <topology evidence="1">Multi-pass membrane protein</topology>
    </subcellularLocation>
</comment>
<feature type="domain" description="STAS" evidence="2">
    <location>
        <begin position="11"/>
        <end position="117"/>
    </location>
</feature>
<evidence type="ECO:0000313" key="3">
    <source>
        <dbReference type="EMBL" id="MCW3173182.1"/>
    </source>
</evidence>
<keyword evidence="1" id="KW-0472">Membrane</keyword>
<keyword evidence="4" id="KW-1185">Reference proteome</keyword>
<accession>A0ABT3IAU9</accession>
<dbReference type="InterPro" id="IPR058548">
    <property type="entry name" value="MlaB-like_STAS"/>
</dbReference>
<protein>
    <submittedName>
        <fullName evidence="3">MlaE family lipid ABC transporter permease subunit</fullName>
    </submittedName>
</protein>
<dbReference type="InterPro" id="IPR002645">
    <property type="entry name" value="STAS_dom"/>
</dbReference>
<evidence type="ECO:0000259" key="2">
    <source>
        <dbReference type="PROSITE" id="PS50801"/>
    </source>
</evidence>
<keyword evidence="1" id="KW-0997">Cell inner membrane</keyword>
<feature type="transmembrane region" description="Helical" evidence="1">
    <location>
        <begin position="303"/>
        <end position="322"/>
    </location>
</feature>
<dbReference type="RefSeq" id="WP_264726909.1">
    <property type="nucleotide sequence ID" value="NZ_JAPDMX010000028.1"/>
</dbReference>
<dbReference type="InterPro" id="IPR003453">
    <property type="entry name" value="ABC_MlaE_roteobac"/>
</dbReference>
<dbReference type="NCBIfam" id="TIGR00056">
    <property type="entry name" value="MlaE family lipid ABC transporter permease subunit"/>
    <property type="match status" value="1"/>
</dbReference>
<keyword evidence="1" id="KW-1003">Cell membrane</keyword>
<dbReference type="PANTHER" id="PTHR30188:SF3">
    <property type="entry name" value="ABC TRANSPORTER PERMEASE"/>
    <property type="match status" value="1"/>
</dbReference>
<comment type="caution">
    <text evidence="1">Lacks conserved residue(s) required for the propagation of feature annotation.</text>
</comment>
<dbReference type="InterPro" id="IPR036513">
    <property type="entry name" value="STAS_dom_sf"/>
</dbReference>
<comment type="caution">
    <text evidence="3">The sequence shown here is derived from an EMBL/GenBank/DDBJ whole genome shotgun (WGS) entry which is preliminary data.</text>
</comment>
<dbReference type="EMBL" id="JAPDMX010000028">
    <property type="protein sequence ID" value="MCW3173182.1"/>
    <property type="molecule type" value="Genomic_DNA"/>
</dbReference>
<name>A0ABT3IAU9_9GAMM</name>
<proteinExistence type="inferred from homology"/>
<keyword evidence="1" id="KW-1133">Transmembrane helix</keyword>
<reference evidence="3" key="1">
    <citation type="submission" date="2022-10" db="EMBL/GenBank/DDBJ databases">
        <title>Shewanella flava sp. nov, isolated from the estuary of the Fenhe River into the Yellow River.</title>
        <authorList>
            <person name="Li Y."/>
        </authorList>
    </citation>
    <scope>NUCLEOTIDE SEQUENCE</scope>
    <source>
        <strain evidence="3">FYR11-62</strain>
    </source>
</reference>
<gene>
    <name evidence="3" type="ORF">OHT75_11895</name>
</gene>
<comment type="similarity">
    <text evidence="1">Belongs to the MlaE permease family.</text>
</comment>
<dbReference type="PROSITE" id="PS50801">
    <property type="entry name" value="STAS"/>
    <property type="match status" value="1"/>
</dbReference>
<dbReference type="Proteomes" id="UP001163714">
    <property type="component" value="Unassembled WGS sequence"/>
</dbReference>
<dbReference type="InterPro" id="IPR030802">
    <property type="entry name" value="Permease_MalE"/>
</dbReference>
<organism evidence="3 4">
    <name type="scientific">Shewanella subflava</name>
    <dbReference type="NCBI Taxonomy" id="2986476"/>
    <lineage>
        <taxon>Bacteria</taxon>
        <taxon>Pseudomonadati</taxon>
        <taxon>Pseudomonadota</taxon>
        <taxon>Gammaproteobacteria</taxon>
        <taxon>Alteromonadales</taxon>
        <taxon>Shewanellaceae</taxon>
        <taxon>Shewanella</taxon>
    </lineage>
</organism>
<sequence>MNSVPLLVIEVSLDAKITSASVAQWWQRINSLLLDNPNAAIRVDAKDLTYIDTTGIAFLYDLQNRQRPTHAEIIIENLAPNLAALIPTSKQQTVVENEQKSESKSLITTIGKATQSQIAYVSTMYLFLKECAMAMKETLLGKQKVRWAEVFTIATQAGANAVPIVLLIGFLMGVIMAFEIGLVAQKFGAVLFVADGIGISMFRELGPLMTAIIFAGRTGAAFAAEIGTQKVNEEINALNTFGISPISYLVLPRILASIMVLPLLTILADLVGIFGGALVLLKFNIGFLQFYNELLHSISSWDFIVGLLKATTFGITIAAIGCERGLTTGSGATSVGLSATSAVVTSIVWIVVIDGFFTVLTS</sequence>
<dbReference type="Pfam" id="PF02405">
    <property type="entry name" value="MlaE"/>
    <property type="match status" value="1"/>
</dbReference>
<keyword evidence="1" id="KW-0812">Transmembrane</keyword>
<dbReference type="PANTHER" id="PTHR30188">
    <property type="entry name" value="ABC TRANSPORTER PERMEASE PROTEIN-RELATED"/>
    <property type="match status" value="1"/>
</dbReference>
<dbReference type="Gene3D" id="3.30.750.24">
    <property type="entry name" value="STAS domain"/>
    <property type="match status" value="1"/>
</dbReference>
<dbReference type="Pfam" id="PF13466">
    <property type="entry name" value="STAS_2"/>
    <property type="match status" value="1"/>
</dbReference>